<sequence>MCGRAREASSTVRDFESREGSRVSFLAFSSLSRSGIGVELWMAWRRRIVEELMEVSSLLDIFF</sequence>
<comment type="caution">
    <text evidence="1">The sequence shown here is derived from an EMBL/GenBank/DDBJ whole genome shotgun (WGS) entry which is preliminary data.</text>
</comment>
<proteinExistence type="predicted"/>
<accession>A0A8T3B3H7</accession>
<reference evidence="1" key="1">
    <citation type="journal article" date="2022" name="Front. Genet.">
        <title>Chromosome-Scale Assembly of the Dendrobium nobile Genome Provides Insights Into the Molecular Mechanism of the Biosynthesis of the Medicinal Active Ingredient of Dendrobium.</title>
        <authorList>
            <person name="Xu Q."/>
            <person name="Niu S.-C."/>
            <person name="Li K.-L."/>
            <person name="Zheng P.-J."/>
            <person name="Zhang X.-J."/>
            <person name="Jia Y."/>
            <person name="Liu Y."/>
            <person name="Niu Y.-X."/>
            <person name="Yu L.-H."/>
            <person name="Chen D.-F."/>
            <person name="Zhang G.-Q."/>
        </authorList>
    </citation>
    <scope>NUCLEOTIDE SEQUENCE</scope>
    <source>
        <tissue evidence="1">Leaf</tissue>
    </source>
</reference>
<evidence type="ECO:0000313" key="1">
    <source>
        <dbReference type="EMBL" id="KAI0502512.1"/>
    </source>
</evidence>
<organism evidence="1 2">
    <name type="scientific">Dendrobium nobile</name>
    <name type="common">Orchid</name>
    <dbReference type="NCBI Taxonomy" id="94219"/>
    <lineage>
        <taxon>Eukaryota</taxon>
        <taxon>Viridiplantae</taxon>
        <taxon>Streptophyta</taxon>
        <taxon>Embryophyta</taxon>
        <taxon>Tracheophyta</taxon>
        <taxon>Spermatophyta</taxon>
        <taxon>Magnoliopsida</taxon>
        <taxon>Liliopsida</taxon>
        <taxon>Asparagales</taxon>
        <taxon>Orchidaceae</taxon>
        <taxon>Epidendroideae</taxon>
        <taxon>Malaxideae</taxon>
        <taxon>Dendrobiinae</taxon>
        <taxon>Dendrobium</taxon>
    </lineage>
</organism>
<keyword evidence="2" id="KW-1185">Reference proteome</keyword>
<evidence type="ECO:0000313" key="2">
    <source>
        <dbReference type="Proteomes" id="UP000829196"/>
    </source>
</evidence>
<dbReference type="Proteomes" id="UP000829196">
    <property type="component" value="Unassembled WGS sequence"/>
</dbReference>
<dbReference type="EMBL" id="JAGYWB010000012">
    <property type="protein sequence ID" value="KAI0502512.1"/>
    <property type="molecule type" value="Genomic_DNA"/>
</dbReference>
<dbReference type="AlphaFoldDB" id="A0A8T3B3H7"/>
<name>A0A8T3B3H7_DENNO</name>
<protein>
    <submittedName>
        <fullName evidence="1">Uncharacterized protein</fullName>
    </submittedName>
</protein>
<gene>
    <name evidence="1" type="ORF">KFK09_017465</name>
</gene>